<name>A0A210QGN2_MIZYE</name>
<evidence type="ECO:0000313" key="3">
    <source>
        <dbReference type="Proteomes" id="UP000242188"/>
    </source>
</evidence>
<accession>A0A210QGN2</accession>
<dbReference type="OrthoDB" id="6124434at2759"/>
<feature type="compositionally biased region" description="Acidic residues" evidence="1">
    <location>
        <begin position="366"/>
        <end position="376"/>
    </location>
</feature>
<gene>
    <name evidence="2" type="ORF">KP79_PYT15568</name>
</gene>
<feature type="compositionally biased region" description="Basic and acidic residues" evidence="1">
    <location>
        <begin position="180"/>
        <end position="202"/>
    </location>
</feature>
<feature type="compositionally biased region" description="Basic and acidic residues" evidence="1">
    <location>
        <begin position="495"/>
        <end position="508"/>
    </location>
</feature>
<dbReference type="Proteomes" id="UP000242188">
    <property type="component" value="Unassembled WGS sequence"/>
</dbReference>
<keyword evidence="3" id="KW-1185">Reference proteome</keyword>
<feature type="compositionally biased region" description="Basic and acidic residues" evidence="1">
    <location>
        <begin position="415"/>
        <end position="432"/>
    </location>
</feature>
<evidence type="ECO:0000313" key="2">
    <source>
        <dbReference type="EMBL" id="OWF47914.1"/>
    </source>
</evidence>
<feature type="region of interest" description="Disordered" evidence="1">
    <location>
        <begin position="172"/>
        <end position="202"/>
    </location>
</feature>
<dbReference type="AlphaFoldDB" id="A0A210QGN2"/>
<reference evidence="2 3" key="1">
    <citation type="journal article" date="2017" name="Nat. Ecol. Evol.">
        <title>Scallop genome provides insights into evolution of bilaterian karyotype and development.</title>
        <authorList>
            <person name="Wang S."/>
            <person name="Zhang J."/>
            <person name="Jiao W."/>
            <person name="Li J."/>
            <person name="Xun X."/>
            <person name="Sun Y."/>
            <person name="Guo X."/>
            <person name="Huan P."/>
            <person name="Dong B."/>
            <person name="Zhang L."/>
            <person name="Hu X."/>
            <person name="Sun X."/>
            <person name="Wang J."/>
            <person name="Zhao C."/>
            <person name="Wang Y."/>
            <person name="Wang D."/>
            <person name="Huang X."/>
            <person name="Wang R."/>
            <person name="Lv J."/>
            <person name="Li Y."/>
            <person name="Zhang Z."/>
            <person name="Liu B."/>
            <person name="Lu W."/>
            <person name="Hui Y."/>
            <person name="Liang J."/>
            <person name="Zhou Z."/>
            <person name="Hou R."/>
            <person name="Li X."/>
            <person name="Liu Y."/>
            <person name="Li H."/>
            <person name="Ning X."/>
            <person name="Lin Y."/>
            <person name="Zhao L."/>
            <person name="Xing Q."/>
            <person name="Dou J."/>
            <person name="Li Y."/>
            <person name="Mao J."/>
            <person name="Guo H."/>
            <person name="Dou H."/>
            <person name="Li T."/>
            <person name="Mu C."/>
            <person name="Jiang W."/>
            <person name="Fu Q."/>
            <person name="Fu X."/>
            <person name="Miao Y."/>
            <person name="Liu J."/>
            <person name="Yu Q."/>
            <person name="Li R."/>
            <person name="Liao H."/>
            <person name="Li X."/>
            <person name="Kong Y."/>
            <person name="Jiang Z."/>
            <person name="Chourrout D."/>
            <person name="Li R."/>
            <person name="Bao Z."/>
        </authorList>
    </citation>
    <scope>NUCLEOTIDE SEQUENCE [LARGE SCALE GENOMIC DNA]</scope>
    <source>
        <strain evidence="2 3">PY_sf001</strain>
    </source>
</reference>
<sequence>MESPGVVDRFCPGGSRHLINARLTGRTSEMASHGERSSPSLESHLVKELRTVPACRTIVGYYDAVKTSNRFLEMGLTYVETGVCTVMGNMTKNLWAGSTFDRLAGDGIEKLKVRFPILEKPTKKLVKKTKHKTMKKVKNGATTMFSSHFGRMFTVGLEKAVTMTENLLVDLQPPGRISPRKQDEQKNGLKSEKTVQTEEERKVTMVSCKEQQTELSGPDMIKQKMDAMAEVAPWSRLQIVLMEVALFPLELMVEFLKAILGFLPRSTKTLPSRKSTRNVKTTVISPEKKIEIELRRKVSPKKRIQSSLLGNLKKVTCRVLGLETTSKKQSDIRDFIKCSKHRGLNLDPVVEGDESEKKRKHHDMSDESESTDEDLMYMDLHDYQSDEDPDYEPTDSSISDVSIESEEGDSEGDLETEKMNNEMYQLKDKPESKQGQLSQKQDPKGQADSKAPKQDPKGPADPKAAKQDDKAPHKQDPKIQASPKADQKSQALIKQDQKTQKSPSKDPKTPTGGPSVEDKNKNVCKQLQHQKGTTINSPPIPKK</sequence>
<feature type="compositionally biased region" description="Basic and acidic residues" evidence="1">
    <location>
        <begin position="441"/>
        <end position="477"/>
    </location>
</feature>
<comment type="caution">
    <text evidence="2">The sequence shown here is derived from an EMBL/GenBank/DDBJ whole genome shotgun (WGS) entry which is preliminary data.</text>
</comment>
<feature type="compositionally biased region" description="Acidic residues" evidence="1">
    <location>
        <begin position="403"/>
        <end position="414"/>
    </location>
</feature>
<evidence type="ECO:0000256" key="1">
    <source>
        <dbReference type="SAM" id="MobiDB-lite"/>
    </source>
</evidence>
<feature type="compositionally biased region" description="Polar residues" evidence="1">
    <location>
        <begin position="523"/>
        <end position="537"/>
    </location>
</feature>
<proteinExistence type="predicted"/>
<organism evidence="2 3">
    <name type="scientific">Mizuhopecten yessoensis</name>
    <name type="common">Japanese scallop</name>
    <name type="synonym">Patinopecten yessoensis</name>
    <dbReference type="NCBI Taxonomy" id="6573"/>
    <lineage>
        <taxon>Eukaryota</taxon>
        <taxon>Metazoa</taxon>
        <taxon>Spiralia</taxon>
        <taxon>Lophotrochozoa</taxon>
        <taxon>Mollusca</taxon>
        <taxon>Bivalvia</taxon>
        <taxon>Autobranchia</taxon>
        <taxon>Pteriomorphia</taxon>
        <taxon>Pectinida</taxon>
        <taxon>Pectinoidea</taxon>
        <taxon>Pectinidae</taxon>
        <taxon>Mizuhopecten</taxon>
    </lineage>
</organism>
<feature type="region of interest" description="Disordered" evidence="1">
    <location>
        <begin position="346"/>
        <end position="543"/>
    </location>
</feature>
<protein>
    <submittedName>
        <fullName evidence="2">Uncharacterized protein</fullName>
    </submittedName>
</protein>
<dbReference type="EMBL" id="NEDP02003748">
    <property type="protein sequence ID" value="OWF47914.1"/>
    <property type="molecule type" value="Genomic_DNA"/>
</dbReference>